<name>A0AA51RUD4_9GAMM</name>
<organism evidence="4 5">
    <name type="scientific">Pleionea litopenaei</name>
    <dbReference type="NCBI Taxonomy" id="3070815"/>
    <lineage>
        <taxon>Bacteria</taxon>
        <taxon>Pseudomonadati</taxon>
        <taxon>Pseudomonadota</taxon>
        <taxon>Gammaproteobacteria</taxon>
        <taxon>Oceanospirillales</taxon>
        <taxon>Pleioneaceae</taxon>
        <taxon>Pleionea</taxon>
    </lineage>
</organism>
<keyword evidence="1" id="KW-0229">DNA integration</keyword>
<dbReference type="InterPro" id="IPR013762">
    <property type="entry name" value="Integrase-like_cat_sf"/>
</dbReference>
<dbReference type="InterPro" id="IPR050090">
    <property type="entry name" value="Tyrosine_recombinase_XerCD"/>
</dbReference>
<evidence type="ECO:0000259" key="3">
    <source>
        <dbReference type="PROSITE" id="PS51898"/>
    </source>
</evidence>
<dbReference type="AlphaFoldDB" id="A0AA51RUD4"/>
<evidence type="ECO:0000313" key="4">
    <source>
        <dbReference type="EMBL" id="WMS87876.1"/>
    </source>
</evidence>
<proteinExistence type="predicted"/>
<dbReference type="GO" id="GO:0003677">
    <property type="term" value="F:DNA binding"/>
    <property type="evidence" value="ECO:0007669"/>
    <property type="project" value="InterPro"/>
</dbReference>
<dbReference type="SUPFAM" id="SSF56349">
    <property type="entry name" value="DNA breaking-rejoining enzymes"/>
    <property type="match status" value="1"/>
</dbReference>
<gene>
    <name evidence="4" type="ORF">Q9312_02875</name>
</gene>
<dbReference type="Gene3D" id="1.10.443.10">
    <property type="entry name" value="Intergrase catalytic core"/>
    <property type="match status" value="1"/>
</dbReference>
<dbReference type="Proteomes" id="UP001239782">
    <property type="component" value="Chromosome"/>
</dbReference>
<evidence type="ECO:0000313" key="5">
    <source>
        <dbReference type="Proteomes" id="UP001239782"/>
    </source>
</evidence>
<dbReference type="InterPro" id="IPR002104">
    <property type="entry name" value="Integrase_catalytic"/>
</dbReference>
<protein>
    <submittedName>
        <fullName evidence="4">Tyrosine-type recombinase/integrase</fullName>
    </submittedName>
</protein>
<dbReference type="PROSITE" id="PS51898">
    <property type="entry name" value="TYR_RECOMBINASE"/>
    <property type="match status" value="1"/>
</dbReference>
<sequence>MHTSELTQNGLIIGLSHHYRSNIELLLSFKCSNIKTCNGQSKRKDGKYFLTNVEPGGLFQGKPQRNLRFPIQHVHIDFDRMMAKRPQLLATIDEMPSYLLKPEVFRLLSRETDPMYRLILDLMWSTGARVSEALALTPASFIHDGYDLQVVLSILKRRGRPKKTAVIRSPKRYIPIWDPVLQSRIREYLFARRLNQTDRLFPICRQTVNRHIKRLVEEGGGAPFRISSHTLRHSFAIHLILHGRPLKYVSQLLGHRSIESTEIYTKVLTNDGAHFMEGVEFH</sequence>
<evidence type="ECO:0000256" key="1">
    <source>
        <dbReference type="ARBA" id="ARBA00022908"/>
    </source>
</evidence>
<reference evidence="4 5" key="1">
    <citation type="submission" date="2023-08" db="EMBL/GenBank/DDBJ databases">
        <title>Pleionea litopenaei sp. nov., isolated from stomach of juvenile Litopenaeus vannamei.</title>
        <authorList>
            <person name="Rho A.M."/>
            <person name="Hwang C.Y."/>
        </authorList>
    </citation>
    <scope>NUCLEOTIDE SEQUENCE [LARGE SCALE GENOMIC DNA]</scope>
    <source>
        <strain evidence="4 5">HL-JVS1</strain>
    </source>
</reference>
<keyword evidence="2" id="KW-0233">DNA recombination</keyword>
<dbReference type="EMBL" id="CP133548">
    <property type="protein sequence ID" value="WMS87876.1"/>
    <property type="molecule type" value="Genomic_DNA"/>
</dbReference>
<accession>A0AA51RUD4</accession>
<keyword evidence="5" id="KW-1185">Reference proteome</keyword>
<dbReference type="InterPro" id="IPR011010">
    <property type="entry name" value="DNA_brk_join_enz"/>
</dbReference>
<dbReference type="KEGG" id="plei:Q9312_02875"/>
<dbReference type="GO" id="GO:0006310">
    <property type="term" value="P:DNA recombination"/>
    <property type="evidence" value="ECO:0007669"/>
    <property type="project" value="UniProtKB-KW"/>
</dbReference>
<dbReference type="RefSeq" id="WP_309203034.1">
    <property type="nucleotide sequence ID" value="NZ_CP133548.1"/>
</dbReference>
<dbReference type="GO" id="GO:0015074">
    <property type="term" value="P:DNA integration"/>
    <property type="evidence" value="ECO:0007669"/>
    <property type="project" value="UniProtKB-KW"/>
</dbReference>
<feature type="domain" description="Tyr recombinase" evidence="3">
    <location>
        <begin position="94"/>
        <end position="280"/>
    </location>
</feature>
<evidence type="ECO:0000256" key="2">
    <source>
        <dbReference type="ARBA" id="ARBA00023172"/>
    </source>
</evidence>
<dbReference type="PANTHER" id="PTHR30349:SF90">
    <property type="entry name" value="TYROSINE RECOMBINASE XERD"/>
    <property type="match status" value="1"/>
</dbReference>
<dbReference type="PANTHER" id="PTHR30349">
    <property type="entry name" value="PHAGE INTEGRASE-RELATED"/>
    <property type="match status" value="1"/>
</dbReference>
<dbReference type="Pfam" id="PF00589">
    <property type="entry name" value="Phage_integrase"/>
    <property type="match status" value="1"/>
</dbReference>